<keyword evidence="2" id="KW-1185">Reference proteome</keyword>
<dbReference type="EMBL" id="JANAKD010000945">
    <property type="protein sequence ID" value="KAJ3485666.1"/>
    <property type="molecule type" value="Genomic_DNA"/>
</dbReference>
<name>A0ACC1QNR9_9HYPO</name>
<evidence type="ECO:0000313" key="2">
    <source>
        <dbReference type="Proteomes" id="UP001148737"/>
    </source>
</evidence>
<dbReference type="Proteomes" id="UP001148737">
    <property type="component" value="Unassembled WGS sequence"/>
</dbReference>
<sequence>MKFTLSVLALATAAMAAPFEEPPCGGVCTTEYAPVFCSNGLTYPNPCEADRARKCNPAWKDMVCVPVPIPGGQN</sequence>
<proteinExistence type="predicted"/>
<evidence type="ECO:0000313" key="1">
    <source>
        <dbReference type="EMBL" id="KAJ3485666.1"/>
    </source>
</evidence>
<reference evidence="1" key="1">
    <citation type="submission" date="2022-07" db="EMBL/GenBank/DDBJ databases">
        <title>Genome Sequence of Lecanicillium saksenae.</title>
        <authorList>
            <person name="Buettner E."/>
        </authorList>
    </citation>
    <scope>NUCLEOTIDE SEQUENCE</scope>
    <source>
        <strain evidence="1">VT-O1</strain>
    </source>
</reference>
<accession>A0ACC1QNR9</accession>
<gene>
    <name evidence="1" type="ORF">NLG97_g6764</name>
</gene>
<organism evidence="1 2">
    <name type="scientific">Lecanicillium saksenae</name>
    <dbReference type="NCBI Taxonomy" id="468837"/>
    <lineage>
        <taxon>Eukaryota</taxon>
        <taxon>Fungi</taxon>
        <taxon>Dikarya</taxon>
        <taxon>Ascomycota</taxon>
        <taxon>Pezizomycotina</taxon>
        <taxon>Sordariomycetes</taxon>
        <taxon>Hypocreomycetidae</taxon>
        <taxon>Hypocreales</taxon>
        <taxon>Cordycipitaceae</taxon>
        <taxon>Lecanicillium</taxon>
    </lineage>
</organism>
<comment type="caution">
    <text evidence="1">The sequence shown here is derived from an EMBL/GenBank/DDBJ whole genome shotgun (WGS) entry which is preliminary data.</text>
</comment>
<protein>
    <submittedName>
        <fullName evidence="1">Uncharacterized protein</fullName>
    </submittedName>
</protein>